<dbReference type="Proteomes" id="UP000008064">
    <property type="component" value="Unassembled WGS sequence"/>
</dbReference>
<dbReference type="GeneID" id="18820831"/>
<dbReference type="AlphaFoldDB" id="F8P7J7"/>
<organism>
    <name type="scientific">Serpula lacrymans var. lacrymans (strain S7.9)</name>
    <name type="common">Dry rot fungus</name>
    <dbReference type="NCBI Taxonomy" id="578457"/>
    <lineage>
        <taxon>Eukaryota</taxon>
        <taxon>Fungi</taxon>
        <taxon>Dikarya</taxon>
        <taxon>Basidiomycota</taxon>
        <taxon>Agaricomycotina</taxon>
        <taxon>Agaricomycetes</taxon>
        <taxon>Agaricomycetidae</taxon>
        <taxon>Boletales</taxon>
        <taxon>Coniophorineae</taxon>
        <taxon>Serpulaceae</taxon>
        <taxon>Serpula</taxon>
    </lineage>
</organism>
<dbReference type="HOGENOM" id="CLU_2943213_0_0_1"/>
<accession>F8P7J7</accession>
<evidence type="ECO:0000313" key="1">
    <source>
        <dbReference type="EMBL" id="EGO21408.1"/>
    </source>
</evidence>
<dbReference type="EMBL" id="GL945439">
    <property type="protein sequence ID" value="EGO21408.1"/>
    <property type="molecule type" value="Genomic_DNA"/>
</dbReference>
<gene>
    <name evidence="1" type="ORF">SERLADRAFT_476568</name>
</gene>
<name>F8P7J7_SERL9</name>
<protein>
    <submittedName>
        <fullName evidence="1">Uncharacterized protein</fullName>
    </submittedName>
</protein>
<dbReference type="RefSeq" id="XP_007322365.1">
    <property type="nucleotide sequence ID" value="XM_007322303.1"/>
</dbReference>
<dbReference type="KEGG" id="sla:SERLADRAFT_476568"/>
<reference evidence="1" key="1">
    <citation type="submission" date="2011-04" db="EMBL/GenBank/DDBJ databases">
        <title>Evolution of plant cell wall degrading machinery underlies the functional diversity of forest fungi.</title>
        <authorList>
            <consortium name="US DOE Joint Genome Institute (JGI-PGF)"/>
            <person name="Eastwood D.C."/>
            <person name="Floudas D."/>
            <person name="Binder M."/>
            <person name="Majcherczyk A."/>
            <person name="Schneider P."/>
            <person name="Aerts A."/>
            <person name="Asiegbu F.O."/>
            <person name="Baker S.E."/>
            <person name="Barry K."/>
            <person name="Bendiksby M."/>
            <person name="Blumentritt M."/>
            <person name="Coutinho P.M."/>
            <person name="Cullen D."/>
            <person name="Cullen D."/>
            <person name="Gathman A."/>
            <person name="Goodell B."/>
            <person name="Henrissat B."/>
            <person name="Ihrmark K."/>
            <person name="Kauserud H."/>
            <person name="Kohler A."/>
            <person name="LaButti K."/>
            <person name="Lapidus A."/>
            <person name="Lavin J.L."/>
            <person name="Lee Y.-H."/>
            <person name="Lindquist E."/>
            <person name="Lilly W."/>
            <person name="Lucas S."/>
            <person name="Morin E."/>
            <person name="Murat C."/>
            <person name="Oguiza J.A."/>
            <person name="Park J."/>
            <person name="Pisabarro A.G."/>
            <person name="Riley R."/>
            <person name="Rosling A."/>
            <person name="Salamov A."/>
            <person name="Schmidt O."/>
            <person name="Schmutz J."/>
            <person name="Skrede I."/>
            <person name="Stenlid J."/>
            <person name="Wiebenga A."/>
            <person name="Xie X."/>
            <person name="Kues U."/>
            <person name="Hibbett D.S."/>
            <person name="Hoffmeister D."/>
            <person name="Hogberg N."/>
            <person name="Martin F."/>
            <person name="Grigoriev I.V."/>
            <person name="Watkinson S.C."/>
        </authorList>
    </citation>
    <scope>NUCLEOTIDE SEQUENCE</scope>
    <source>
        <strain evidence="1">S7.9</strain>
    </source>
</reference>
<sequence>MERLNCHWDIKTIMRARMRLTDGPEIWAVPSWHSSDSGSADTRSSSISPRYKNICTRVHS</sequence>
<proteinExistence type="predicted"/>